<dbReference type="InterPro" id="IPR050638">
    <property type="entry name" value="AA-Vitamin_Transporters"/>
</dbReference>
<evidence type="ECO:0000256" key="6">
    <source>
        <dbReference type="SAM" id="Phobius"/>
    </source>
</evidence>
<feature type="transmembrane region" description="Helical" evidence="6">
    <location>
        <begin position="6"/>
        <end position="23"/>
    </location>
</feature>
<dbReference type="PANTHER" id="PTHR32322:SF2">
    <property type="entry name" value="EAMA DOMAIN-CONTAINING PROTEIN"/>
    <property type="match status" value="1"/>
</dbReference>
<gene>
    <name evidence="8" type="ORF">EV700_2501</name>
</gene>
<feature type="transmembrane region" description="Helical" evidence="6">
    <location>
        <begin position="156"/>
        <end position="176"/>
    </location>
</feature>
<dbReference type="InterPro" id="IPR000620">
    <property type="entry name" value="EamA_dom"/>
</dbReference>
<keyword evidence="3 6" id="KW-0812">Transmembrane</keyword>
<dbReference type="AlphaFoldDB" id="A0A4V2G3W4"/>
<comment type="caution">
    <text evidence="8">The sequence shown here is derived from an EMBL/GenBank/DDBJ whole genome shotgun (WGS) entry which is preliminary data.</text>
</comment>
<evidence type="ECO:0000256" key="3">
    <source>
        <dbReference type="ARBA" id="ARBA00022692"/>
    </source>
</evidence>
<feature type="domain" description="EamA" evidence="7">
    <location>
        <begin position="11"/>
        <end position="138"/>
    </location>
</feature>
<keyword evidence="9" id="KW-1185">Reference proteome</keyword>
<proteinExistence type="inferred from homology"/>
<feature type="transmembrane region" description="Helical" evidence="6">
    <location>
        <begin position="97"/>
        <end position="114"/>
    </location>
</feature>
<keyword evidence="4 6" id="KW-1133">Transmembrane helix</keyword>
<evidence type="ECO:0000256" key="4">
    <source>
        <dbReference type="ARBA" id="ARBA00022989"/>
    </source>
</evidence>
<evidence type="ECO:0000256" key="2">
    <source>
        <dbReference type="ARBA" id="ARBA00007362"/>
    </source>
</evidence>
<dbReference type="PANTHER" id="PTHR32322">
    <property type="entry name" value="INNER MEMBRANE TRANSPORTER"/>
    <property type="match status" value="1"/>
</dbReference>
<feature type="transmembrane region" description="Helical" evidence="6">
    <location>
        <begin position="271"/>
        <end position="289"/>
    </location>
</feature>
<dbReference type="SUPFAM" id="SSF103481">
    <property type="entry name" value="Multidrug resistance efflux transporter EmrE"/>
    <property type="match status" value="2"/>
</dbReference>
<organism evidence="8 9">
    <name type="scientific">Fluviicoccus keumensis</name>
    <dbReference type="NCBI Taxonomy" id="1435465"/>
    <lineage>
        <taxon>Bacteria</taxon>
        <taxon>Pseudomonadati</taxon>
        <taxon>Pseudomonadota</taxon>
        <taxon>Gammaproteobacteria</taxon>
        <taxon>Moraxellales</taxon>
        <taxon>Moraxellaceae</taxon>
        <taxon>Fluviicoccus</taxon>
    </lineage>
</organism>
<dbReference type="RefSeq" id="WP_130414238.1">
    <property type="nucleotide sequence ID" value="NZ_SHKX01000013.1"/>
</dbReference>
<sequence length="306" mass="31847">MTRTTWLTLGLTSFFWALMFYLGKHALTVMTPEVLSAWRFLLGALVLLPWVGQREGIDWQGLRRHALPLGVMAVVGIGGFNLALFHGMRHTSAMNGALIMALCPLLITVFGALLTREAVKPRQLAGLAFGLSGVLLVISGGSWARLASLSFAPGDLLVLLAAACWALYSVIPRRFIPGLPTLQVTTASVTLGGVFLGLNALLSQGSLLTPAPLSVLASVAAMGLFGSGVAYLWWNAGVRAAGPGAAAVFMNLVPVFTALIGVALGQPLTPVYVAGTALVLAGVWLSTFAPGRVAVPAGTMTTEGAK</sequence>
<comment type="similarity">
    <text evidence="2">Belongs to the EamA transporter family.</text>
</comment>
<evidence type="ECO:0000256" key="1">
    <source>
        <dbReference type="ARBA" id="ARBA00004141"/>
    </source>
</evidence>
<dbReference type="EMBL" id="SHKX01000013">
    <property type="protein sequence ID" value="RZU38566.1"/>
    <property type="molecule type" value="Genomic_DNA"/>
</dbReference>
<accession>A0A4V2G3W4</accession>
<reference evidence="8 9" key="1">
    <citation type="submission" date="2019-02" db="EMBL/GenBank/DDBJ databases">
        <title>Genomic Encyclopedia of Type Strains, Phase IV (KMG-IV): sequencing the most valuable type-strain genomes for metagenomic binning, comparative biology and taxonomic classification.</title>
        <authorList>
            <person name="Goeker M."/>
        </authorList>
    </citation>
    <scope>NUCLEOTIDE SEQUENCE [LARGE SCALE GENOMIC DNA]</scope>
    <source>
        <strain evidence="8 9">DSM 105135</strain>
    </source>
</reference>
<feature type="transmembrane region" description="Helical" evidence="6">
    <location>
        <begin position="65"/>
        <end position="85"/>
    </location>
</feature>
<name>A0A4V2G3W4_9GAMM</name>
<keyword evidence="5 6" id="KW-0472">Membrane</keyword>
<dbReference type="Proteomes" id="UP000292423">
    <property type="component" value="Unassembled WGS sequence"/>
</dbReference>
<evidence type="ECO:0000256" key="5">
    <source>
        <dbReference type="ARBA" id="ARBA00023136"/>
    </source>
</evidence>
<comment type="subcellular location">
    <subcellularLocation>
        <location evidence="1">Membrane</location>
        <topology evidence="1">Multi-pass membrane protein</topology>
    </subcellularLocation>
</comment>
<dbReference type="InterPro" id="IPR037185">
    <property type="entry name" value="EmrE-like"/>
</dbReference>
<feature type="transmembrane region" description="Helical" evidence="6">
    <location>
        <begin position="182"/>
        <end position="201"/>
    </location>
</feature>
<protein>
    <submittedName>
        <fullName evidence="8">Threonine/homoserine efflux transporter RhtA</fullName>
    </submittedName>
</protein>
<feature type="transmembrane region" description="Helical" evidence="6">
    <location>
        <begin position="240"/>
        <end position="264"/>
    </location>
</feature>
<evidence type="ECO:0000259" key="7">
    <source>
        <dbReference type="Pfam" id="PF00892"/>
    </source>
</evidence>
<feature type="domain" description="EamA" evidence="7">
    <location>
        <begin position="153"/>
        <end position="287"/>
    </location>
</feature>
<dbReference type="GO" id="GO:0016020">
    <property type="term" value="C:membrane"/>
    <property type="evidence" value="ECO:0007669"/>
    <property type="project" value="UniProtKB-SubCell"/>
</dbReference>
<evidence type="ECO:0000313" key="8">
    <source>
        <dbReference type="EMBL" id="RZU38566.1"/>
    </source>
</evidence>
<feature type="transmembrane region" description="Helical" evidence="6">
    <location>
        <begin position="213"/>
        <end position="234"/>
    </location>
</feature>
<evidence type="ECO:0000313" key="9">
    <source>
        <dbReference type="Proteomes" id="UP000292423"/>
    </source>
</evidence>
<dbReference type="Pfam" id="PF00892">
    <property type="entry name" value="EamA"/>
    <property type="match status" value="2"/>
</dbReference>
<feature type="transmembrane region" description="Helical" evidence="6">
    <location>
        <begin position="35"/>
        <end position="53"/>
    </location>
</feature>
<dbReference type="OrthoDB" id="4167046at2"/>
<feature type="transmembrane region" description="Helical" evidence="6">
    <location>
        <begin position="126"/>
        <end position="144"/>
    </location>
</feature>